<name>A0A0M2NP83_9FIRM</name>
<gene>
    <name evidence="1" type="ORF">CHK_0522</name>
</gene>
<proteinExistence type="predicted"/>
<dbReference type="Proteomes" id="UP000034076">
    <property type="component" value="Unassembled WGS sequence"/>
</dbReference>
<evidence type="ECO:0000313" key="2">
    <source>
        <dbReference type="Proteomes" id="UP000034076"/>
    </source>
</evidence>
<accession>A0A0M2NP83</accession>
<evidence type="ECO:0000313" key="1">
    <source>
        <dbReference type="EMBL" id="KKI52005.1"/>
    </source>
</evidence>
<protein>
    <submittedName>
        <fullName evidence="1">Uncharacterized protein</fullName>
    </submittedName>
</protein>
<reference evidence="1 2" key="1">
    <citation type="submission" date="2015-04" db="EMBL/GenBank/DDBJ databases">
        <title>Draft genome sequence of bacteremic isolate Catabacter hongkongensis type strain HKU16T.</title>
        <authorList>
            <person name="Lau S.K."/>
            <person name="Teng J.L."/>
            <person name="Huang Y."/>
            <person name="Curreem S.O."/>
            <person name="Tsui S.K."/>
            <person name="Woo P.C."/>
        </authorList>
    </citation>
    <scope>NUCLEOTIDE SEQUENCE [LARGE SCALE GENOMIC DNA]</scope>
    <source>
        <strain evidence="1 2">HKU16</strain>
    </source>
</reference>
<keyword evidence="2" id="KW-1185">Reference proteome</keyword>
<comment type="caution">
    <text evidence="1">The sequence shown here is derived from an EMBL/GenBank/DDBJ whole genome shotgun (WGS) entry which is preliminary data.</text>
</comment>
<dbReference type="AlphaFoldDB" id="A0A0M2NP83"/>
<dbReference type="EMBL" id="LAYJ01000047">
    <property type="protein sequence ID" value="KKI52005.1"/>
    <property type="molecule type" value="Genomic_DNA"/>
</dbReference>
<organism evidence="1 2">
    <name type="scientific">Christensenella hongkongensis</name>
    <dbReference type="NCBI Taxonomy" id="270498"/>
    <lineage>
        <taxon>Bacteria</taxon>
        <taxon>Bacillati</taxon>
        <taxon>Bacillota</taxon>
        <taxon>Clostridia</taxon>
        <taxon>Christensenellales</taxon>
        <taxon>Christensenellaceae</taxon>
        <taxon>Christensenella</taxon>
    </lineage>
</organism>
<sequence length="105" mass="12406">MESRIYFNYEQIMQYLEIFYSVKMLIASEYSLIINEYEKLLLKYRDILFAEFATDTAEHFYSIKGNAITKESVQDGLSTEKQKLFNSMQATWPKVADILKSDLHL</sequence>